<dbReference type="RefSeq" id="WP_239525205.1">
    <property type="nucleotide sequence ID" value="NZ_BAAAVF010000014.1"/>
</dbReference>
<gene>
    <name evidence="3" type="ORF">JOD49_002477</name>
</gene>
<dbReference type="SUPFAM" id="SSF90002">
    <property type="entry name" value="Hypothetical protein YjiA, C-terminal domain"/>
    <property type="match status" value="1"/>
</dbReference>
<dbReference type="PANTHER" id="PTHR43603">
    <property type="entry name" value="COBW DOMAIN-CONTAINING PROTEIN DDB_G0274527"/>
    <property type="match status" value="1"/>
</dbReference>
<dbReference type="InterPro" id="IPR051927">
    <property type="entry name" value="Zn_Chap_cDPG_Synth"/>
</dbReference>
<dbReference type="Pfam" id="PF02492">
    <property type="entry name" value="cobW"/>
    <property type="match status" value="1"/>
</dbReference>
<protein>
    <submittedName>
        <fullName evidence="3">G3E family GTPase</fullName>
    </submittedName>
</protein>
<dbReference type="InterPro" id="IPR003495">
    <property type="entry name" value="CobW/HypB/UreG_nucleotide-bd"/>
</dbReference>
<proteinExistence type="predicted"/>
<dbReference type="InterPro" id="IPR027417">
    <property type="entry name" value="P-loop_NTPase"/>
</dbReference>
<evidence type="ECO:0000313" key="3">
    <source>
        <dbReference type="EMBL" id="MBM7479557.1"/>
    </source>
</evidence>
<keyword evidence="4" id="KW-1185">Reference proteome</keyword>
<feature type="region of interest" description="Disordered" evidence="1">
    <location>
        <begin position="192"/>
        <end position="226"/>
    </location>
</feature>
<dbReference type="PANTHER" id="PTHR43603:SF1">
    <property type="entry name" value="ZINC-REGULATED GTPASE METALLOPROTEIN ACTIVATOR 1"/>
    <property type="match status" value="1"/>
</dbReference>
<sequence length="427" mass="44797">MPADIPGNPRPSGTRVPLSVLATIDPVLRDTAIFGLVTDTPRSVALRHDLHAEDGTLRRVVVDATGVVEDTLVELEHACLSCAVREDAIPTLHELAHDGRWDQVLLALPVAAEPLPVVRALDAAARPGGALDGLRLATVLTVVDLAAVETDLLDDDLLEERGLALAPTDHRSVGEVLAAQVEHADLVVTTGAPPAPDLRDTPGAAVTPGSPGLPVPPSTPDGATHLGGHAAVRAAWDGRRASARTGSGLVDRLRPDTSTRADGLEGLTFADLSAASHDAADAERRAHPLGVRAAVGQDAATGTWTLELISDLPFDPERLLHQVRRLGTGRLRSRGVFWVPNRPDSMCAWDGAGGQLSIGAVGTWDAIAPRTRLVFTGAADSADDRAALVAAFDEILSTREEVADGGLRWLGREDVLAPWLGERSDAL</sequence>
<dbReference type="EMBL" id="JAFBBO010000001">
    <property type="protein sequence ID" value="MBM7479557.1"/>
    <property type="molecule type" value="Genomic_DNA"/>
</dbReference>
<comment type="caution">
    <text evidence="3">The sequence shown here is derived from an EMBL/GenBank/DDBJ whole genome shotgun (WGS) entry which is preliminary data.</text>
</comment>
<dbReference type="InterPro" id="IPR011629">
    <property type="entry name" value="CobW-like_C"/>
</dbReference>
<feature type="domain" description="CobW C-terminal" evidence="2">
    <location>
        <begin position="303"/>
        <end position="396"/>
    </location>
</feature>
<evidence type="ECO:0000259" key="2">
    <source>
        <dbReference type="SMART" id="SM00833"/>
    </source>
</evidence>
<evidence type="ECO:0000313" key="4">
    <source>
        <dbReference type="Proteomes" id="UP000698059"/>
    </source>
</evidence>
<reference evidence="3 4" key="1">
    <citation type="submission" date="2021-01" db="EMBL/GenBank/DDBJ databases">
        <title>Sequencing the genomes of 1000 actinobacteria strains.</title>
        <authorList>
            <person name="Klenk H.-P."/>
        </authorList>
    </citation>
    <scope>NUCLEOTIDE SEQUENCE [LARGE SCALE GENOMIC DNA]</scope>
    <source>
        <strain evidence="3 4">DSM 46000</strain>
    </source>
</reference>
<dbReference type="Proteomes" id="UP000698059">
    <property type="component" value="Unassembled WGS sequence"/>
</dbReference>
<name>A0ABS2LGS9_9CELL</name>
<evidence type="ECO:0000256" key="1">
    <source>
        <dbReference type="SAM" id="MobiDB-lite"/>
    </source>
</evidence>
<accession>A0ABS2LGS9</accession>
<dbReference type="SMART" id="SM00833">
    <property type="entry name" value="CobW_C"/>
    <property type="match status" value="1"/>
</dbReference>
<organism evidence="3 4">
    <name type="scientific">Oerskovia jenensis</name>
    <dbReference type="NCBI Taxonomy" id="162169"/>
    <lineage>
        <taxon>Bacteria</taxon>
        <taxon>Bacillati</taxon>
        <taxon>Actinomycetota</taxon>
        <taxon>Actinomycetes</taxon>
        <taxon>Micrococcales</taxon>
        <taxon>Cellulomonadaceae</taxon>
        <taxon>Oerskovia</taxon>
    </lineage>
</organism>
<dbReference type="Gene3D" id="3.40.50.300">
    <property type="entry name" value="P-loop containing nucleotide triphosphate hydrolases"/>
    <property type="match status" value="1"/>
</dbReference>
<dbReference type="Pfam" id="PF07683">
    <property type="entry name" value="CobW_C"/>
    <property type="match status" value="1"/>
</dbReference>